<comment type="caution">
    <text evidence="1">The sequence shown here is derived from an EMBL/GenBank/DDBJ whole genome shotgun (WGS) entry which is preliminary data.</text>
</comment>
<dbReference type="AlphaFoldDB" id="A0AAN5D711"/>
<organism evidence="1 2">
    <name type="scientific">Pristionchus mayeri</name>
    <dbReference type="NCBI Taxonomy" id="1317129"/>
    <lineage>
        <taxon>Eukaryota</taxon>
        <taxon>Metazoa</taxon>
        <taxon>Ecdysozoa</taxon>
        <taxon>Nematoda</taxon>
        <taxon>Chromadorea</taxon>
        <taxon>Rhabditida</taxon>
        <taxon>Rhabditina</taxon>
        <taxon>Diplogasteromorpha</taxon>
        <taxon>Diplogasteroidea</taxon>
        <taxon>Neodiplogasteridae</taxon>
        <taxon>Pristionchus</taxon>
    </lineage>
</organism>
<dbReference type="Proteomes" id="UP001328107">
    <property type="component" value="Unassembled WGS sequence"/>
</dbReference>
<protein>
    <submittedName>
        <fullName evidence="1">Uncharacterized protein</fullName>
    </submittedName>
</protein>
<dbReference type="EMBL" id="BTRK01000006">
    <property type="protein sequence ID" value="GMR57981.1"/>
    <property type="molecule type" value="Genomic_DNA"/>
</dbReference>
<proteinExistence type="predicted"/>
<evidence type="ECO:0000313" key="2">
    <source>
        <dbReference type="Proteomes" id="UP001328107"/>
    </source>
</evidence>
<feature type="non-terminal residue" evidence="1">
    <location>
        <position position="99"/>
    </location>
</feature>
<keyword evidence="2" id="KW-1185">Reference proteome</keyword>
<feature type="non-terminal residue" evidence="1">
    <location>
        <position position="1"/>
    </location>
</feature>
<name>A0AAN5D711_9BILA</name>
<accession>A0AAN5D711</accession>
<sequence length="99" mass="10512">LVEHPIADIQLTHHLLVLNQVERVASRSPDGRGVQLTGLVEEGSSDGVDVVEEDAVEAAVDSVVDVVHMADGSRLLTVLGDLLSGHCGVRHNVRNKCEG</sequence>
<evidence type="ECO:0000313" key="1">
    <source>
        <dbReference type="EMBL" id="GMR57981.1"/>
    </source>
</evidence>
<gene>
    <name evidence="1" type="ORF">PMAYCL1PPCAC_28176</name>
</gene>
<reference evidence="2" key="1">
    <citation type="submission" date="2022-10" db="EMBL/GenBank/DDBJ databases">
        <title>Genome assembly of Pristionchus species.</title>
        <authorList>
            <person name="Yoshida K."/>
            <person name="Sommer R.J."/>
        </authorList>
    </citation>
    <scope>NUCLEOTIDE SEQUENCE [LARGE SCALE GENOMIC DNA]</scope>
    <source>
        <strain evidence="2">RS5460</strain>
    </source>
</reference>